<accession>A0A6A1V0W8</accession>
<dbReference type="Pfam" id="PF20167">
    <property type="entry name" value="Transposase_32"/>
    <property type="match status" value="1"/>
</dbReference>
<organism evidence="3 4">
    <name type="scientific">Morella rubra</name>
    <name type="common">Chinese bayberry</name>
    <dbReference type="NCBI Taxonomy" id="262757"/>
    <lineage>
        <taxon>Eukaryota</taxon>
        <taxon>Viridiplantae</taxon>
        <taxon>Streptophyta</taxon>
        <taxon>Embryophyta</taxon>
        <taxon>Tracheophyta</taxon>
        <taxon>Spermatophyta</taxon>
        <taxon>Magnoliopsida</taxon>
        <taxon>eudicotyledons</taxon>
        <taxon>Gunneridae</taxon>
        <taxon>Pentapetalae</taxon>
        <taxon>rosids</taxon>
        <taxon>fabids</taxon>
        <taxon>Fagales</taxon>
        <taxon>Myricaceae</taxon>
        <taxon>Morella</taxon>
    </lineage>
</organism>
<evidence type="ECO:0000313" key="3">
    <source>
        <dbReference type="EMBL" id="KAB1206293.1"/>
    </source>
</evidence>
<keyword evidence="4" id="KW-1185">Reference proteome</keyword>
<dbReference type="EMBL" id="RXIC02000025">
    <property type="protein sequence ID" value="KAB1206293.1"/>
    <property type="molecule type" value="Genomic_DNA"/>
</dbReference>
<feature type="region of interest" description="Disordered" evidence="1">
    <location>
        <begin position="371"/>
        <end position="406"/>
    </location>
</feature>
<sequence>MVKVKQSPGKKSKPAKVPYKTKPHDFDGTQFVDACASELFHSYFNNHHIIAEREDSFLQELSHLFPPKLLVEEYYLNFFDIDEASLSFSVFIRGQHLRVSPDIIVDLFGFKAMTLLLFEHPYPYAGGTLNMSGSSAENHVVSRIALTNLFPISHLSTILLPHVRFLYALLISDTIDVCSVICSHMIEIFQSTTSTVGLSYACLIQRLFRSQNIAFPPEGPFPQIFYAIGAKTLSLICVHLRCLQASASAFAGPSSVPPTDPSSSIPPRFNPSSFVPSHLVVPSPSTVPSRLLLPSPLDPSFTASFTLILDWIDSLTVGSNNLIKIVIQHQRQLKRHTLTLARNARAISLLHRLIRPPIGANALQLDISSPSESSVATGASAPSSNLPADNPPPTTDPPTASLVLNA</sequence>
<evidence type="ECO:0000259" key="2">
    <source>
        <dbReference type="Pfam" id="PF20167"/>
    </source>
</evidence>
<gene>
    <name evidence="3" type="ORF">CJ030_MR7G011786</name>
</gene>
<dbReference type="AlphaFoldDB" id="A0A6A1V0W8"/>
<dbReference type="InterPro" id="IPR046796">
    <property type="entry name" value="Transposase_32_dom"/>
</dbReference>
<name>A0A6A1V0W8_9ROSI</name>
<dbReference type="OrthoDB" id="1559178at2759"/>
<comment type="caution">
    <text evidence="3">The sequence shown here is derived from an EMBL/GenBank/DDBJ whole genome shotgun (WGS) entry which is preliminary data.</text>
</comment>
<reference evidence="3 4" key="1">
    <citation type="journal article" date="2019" name="Plant Biotechnol. J.">
        <title>The red bayberry genome and genetic basis of sex determination.</title>
        <authorList>
            <person name="Jia H.M."/>
            <person name="Jia H.J."/>
            <person name="Cai Q.L."/>
            <person name="Wang Y."/>
            <person name="Zhao H.B."/>
            <person name="Yang W.F."/>
            <person name="Wang G.Y."/>
            <person name="Li Y.H."/>
            <person name="Zhan D.L."/>
            <person name="Shen Y.T."/>
            <person name="Niu Q.F."/>
            <person name="Chang L."/>
            <person name="Qiu J."/>
            <person name="Zhao L."/>
            <person name="Xie H.B."/>
            <person name="Fu W.Y."/>
            <person name="Jin J."/>
            <person name="Li X.W."/>
            <person name="Jiao Y."/>
            <person name="Zhou C.C."/>
            <person name="Tu T."/>
            <person name="Chai C.Y."/>
            <person name="Gao J.L."/>
            <person name="Fan L.J."/>
            <person name="van de Weg E."/>
            <person name="Wang J.Y."/>
            <person name="Gao Z.S."/>
        </authorList>
    </citation>
    <scope>NUCLEOTIDE SEQUENCE [LARGE SCALE GENOMIC DNA]</scope>
    <source>
        <tissue evidence="3">Leaves</tissue>
    </source>
</reference>
<protein>
    <recommendedName>
        <fullName evidence="2">Putative plant transposon protein domain-containing protein</fullName>
    </recommendedName>
</protein>
<dbReference type="Proteomes" id="UP000516437">
    <property type="component" value="Chromosome 7"/>
</dbReference>
<evidence type="ECO:0000313" key="4">
    <source>
        <dbReference type="Proteomes" id="UP000516437"/>
    </source>
</evidence>
<feature type="domain" description="Putative plant transposon protein" evidence="2">
    <location>
        <begin position="70"/>
        <end position="213"/>
    </location>
</feature>
<feature type="compositionally biased region" description="Polar residues" evidence="1">
    <location>
        <begin position="371"/>
        <end position="386"/>
    </location>
</feature>
<evidence type="ECO:0000256" key="1">
    <source>
        <dbReference type="SAM" id="MobiDB-lite"/>
    </source>
</evidence>
<proteinExistence type="predicted"/>